<evidence type="ECO:0000259" key="9">
    <source>
        <dbReference type="PROSITE" id="PS50011"/>
    </source>
</evidence>
<evidence type="ECO:0000256" key="3">
    <source>
        <dbReference type="ARBA" id="ARBA00022679"/>
    </source>
</evidence>
<feature type="binding site" evidence="7">
    <location>
        <position position="39"/>
    </location>
    <ligand>
        <name>ATP</name>
        <dbReference type="ChEBI" id="CHEBI:30616"/>
    </ligand>
</feature>
<evidence type="ECO:0000256" key="8">
    <source>
        <dbReference type="SAM" id="MobiDB-lite"/>
    </source>
</evidence>
<feature type="region of interest" description="Disordered" evidence="8">
    <location>
        <begin position="295"/>
        <end position="378"/>
    </location>
</feature>
<sequence>MDGRTIAGRYALESLLGRGGMGEVWAAVDMRIEREVAVKLLPEQPGTDSTELFLREARTAGGLAHAGVVTIHDLGQDDDGTFYLVMERITGRDLAQVLRAEGPLAIADVVGWSAQIADALAAAHDARVVHRDLKPANVMLTTGGAIKILDFGIARYTATATQASRIIGTPQYMPPERLLGKAGDGRGDLYSLGCMLHELLTGATPFGGLDTAALMFAHIQRDPEAPSSRRPDIPTELDQLVLDLLAKDPDERPAAAAQVRDRLNSLSITSAATTAPAIEAAPKPVQYTPTVADAAPAAPAAPAPDDSAPTETAQPSAVAPIHTTPTQGPPPRPAQPAGIEPAQVRTPQPDRQDTLAAQPPEPERTPSPAARPQQQPPSRRRFLLLSGIGAAALVGTTTAYDLGAWRQDEPTTRAGAGAHRTSTPSAKHKTAPTSTSSPKSQASRTPGPWSAAGGSGAFVDNGLVYVPGDAGIHAFDAATGDVKWKPPVKGGSGTFYIEAIVDRKVIARDDNNFYALDGATGEAIWKIPLDRNNYTLVQATRDLLCYYDGVKALMAIDLAKGKKGKPISGDESSVTCDRNRIIVTGKGAIMGYAASGARVWKAESEDSGAPKIVNGKVYSLTESGLHAIDAASGNQSPVMQGTRTFAAIVGSSGHDLFVCDNDNKLYTVDTRKLSITHTWDISIDINTSDMFGGSRATYFCDIATEEVAAFDTTTGNSWTQKVKNVDSVLAASSSFVYVTSGDQVHVLDVIKGTPMTQFAASGDPLITKDCMYFVDGENVVALDLETAKARWRQYVGDADSVAAVGSNRVIVTGIDQTRIYALSADTGTPPAS</sequence>
<proteinExistence type="predicted"/>
<dbReference type="Gene3D" id="1.10.510.10">
    <property type="entry name" value="Transferase(Phosphotransferase) domain 1"/>
    <property type="match status" value="1"/>
</dbReference>
<dbReference type="RefSeq" id="WP_152895119.1">
    <property type="nucleotide sequence ID" value="NZ_VJZD01000327.1"/>
</dbReference>
<evidence type="ECO:0000256" key="4">
    <source>
        <dbReference type="ARBA" id="ARBA00022741"/>
    </source>
</evidence>
<dbReference type="InterPro" id="IPR011009">
    <property type="entry name" value="Kinase-like_dom_sf"/>
</dbReference>
<dbReference type="Pfam" id="PF13360">
    <property type="entry name" value="PQQ_2"/>
    <property type="match status" value="2"/>
</dbReference>
<dbReference type="SMART" id="SM00564">
    <property type="entry name" value="PQQ"/>
    <property type="match status" value="6"/>
</dbReference>
<dbReference type="InterPro" id="IPR017441">
    <property type="entry name" value="Protein_kinase_ATP_BS"/>
</dbReference>
<dbReference type="InterPro" id="IPR015943">
    <property type="entry name" value="WD40/YVTN_repeat-like_dom_sf"/>
</dbReference>
<comment type="caution">
    <text evidence="10">The sequence shown here is derived from an EMBL/GenBank/DDBJ whole genome shotgun (WGS) entry which is preliminary data.</text>
</comment>
<dbReference type="EC" id="2.7.11.1" evidence="1"/>
<dbReference type="PROSITE" id="PS00108">
    <property type="entry name" value="PROTEIN_KINASE_ST"/>
    <property type="match status" value="1"/>
</dbReference>
<evidence type="ECO:0000256" key="1">
    <source>
        <dbReference type="ARBA" id="ARBA00012513"/>
    </source>
</evidence>
<dbReference type="InterPro" id="IPR000719">
    <property type="entry name" value="Prot_kinase_dom"/>
</dbReference>
<feature type="compositionally biased region" description="Low complexity" evidence="8">
    <location>
        <begin position="366"/>
        <end position="377"/>
    </location>
</feature>
<feature type="compositionally biased region" description="Low complexity" evidence="8">
    <location>
        <begin position="295"/>
        <end position="313"/>
    </location>
</feature>
<dbReference type="OrthoDB" id="4824484at2"/>
<dbReference type="InterPro" id="IPR008271">
    <property type="entry name" value="Ser/Thr_kinase_AS"/>
</dbReference>
<dbReference type="GO" id="GO:0005524">
    <property type="term" value="F:ATP binding"/>
    <property type="evidence" value="ECO:0007669"/>
    <property type="project" value="UniProtKB-UniRule"/>
</dbReference>
<dbReference type="Gene3D" id="2.130.10.10">
    <property type="entry name" value="YVTN repeat-like/Quinoprotein amine dehydrogenase"/>
    <property type="match status" value="2"/>
</dbReference>
<evidence type="ECO:0000256" key="7">
    <source>
        <dbReference type="PROSITE-ProRule" id="PRU10141"/>
    </source>
</evidence>
<accession>A0A5N8VRH3</accession>
<dbReference type="CDD" id="cd14014">
    <property type="entry name" value="STKc_PknB_like"/>
    <property type="match status" value="1"/>
</dbReference>
<dbReference type="SMART" id="SM00220">
    <property type="entry name" value="S_TKc"/>
    <property type="match status" value="1"/>
</dbReference>
<keyword evidence="2" id="KW-0723">Serine/threonine-protein kinase</keyword>
<evidence type="ECO:0000313" key="10">
    <source>
        <dbReference type="EMBL" id="MPY37549.1"/>
    </source>
</evidence>
<dbReference type="InterPro" id="IPR011047">
    <property type="entry name" value="Quinoprotein_ADH-like_sf"/>
</dbReference>
<evidence type="ECO:0000256" key="5">
    <source>
        <dbReference type="ARBA" id="ARBA00022777"/>
    </source>
</evidence>
<reference evidence="10 11" key="1">
    <citation type="submission" date="2019-07" db="EMBL/GenBank/DDBJ databases">
        <title>New species of Amycolatopsis and Streptomyces.</title>
        <authorList>
            <person name="Duangmal K."/>
            <person name="Teo W.F.A."/>
            <person name="Lipun K."/>
        </authorList>
    </citation>
    <scope>NUCLEOTIDE SEQUENCE [LARGE SCALE GENOMIC DNA]</scope>
    <source>
        <strain evidence="10 11">NBRC 109810</strain>
    </source>
</reference>
<evidence type="ECO:0000256" key="2">
    <source>
        <dbReference type="ARBA" id="ARBA00022527"/>
    </source>
</evidence>
<dbReference type="AlphaFoldDB" id="A0A5N8VRH3"/>
<evidence type="ECO:0000256" key="6">
    <source>
        <dbReference type="ARBA" id="ARBA00022840"/>
    </source>
</evidence>
<keyword evidence="3" id="KW-0808">Transferase</keyword>
<keyword evidence="6 7" id="KW-0067">ATP-binding</keyword>
<evidence type="ECO:0000313" key="11">
    <source>
        <dbReference type="Proteomes" id="UP000325849"/>
    </source>
</evidence>
<dbReference type="PROSITE" id="PS00107">
    <property type="entry name" value="PROTEIN_KINASE_ATP"/>
    <property type="match status" value="1"/>
</dbReference>
<dbReference type="EMBL" id="VJZD01000327">
    <property type="protein sequence ID" value="MPY37549.1"/>
    <property type="molecule type" value="Genomic_DNA"/>
</dbReference>
<dbReference type="GO" id="GO:0004674">
    <property type="term" value="F:protein serine/threonine kinase activity"/>
    <property type="evidence" value="ECO:0007669"/>
    <property type="project" value="UniProtKB-KW"/>
</dbReference>
<dbReference type="PANTHER" id="PTHR43289">
    <property type="entry name" value="MITOGEN-ACTIVATED PROTEIN KINASE KINASE KINASE 20-RELATED"/>
    <property type="match status" value="1"/>
</dbReference>
<dbReference type="FunFam" id="1.10.510.10:FF:000021">
    <property type="entry name" value="Serine/threonine protein kinase"/>
    <property type="match status" value="1"/>
</dbReference>
<dbReference type="Pfam" id="PF00069">
    <property type="entry name" value="Pkinase"/>
    <property type="match status" value="1"/>
</dbReference>
<organism evidence="10 11">
    <name type="scientific">Streptomyces adustus</name>
    <dbReference type="NCBI Taxonomy" id="1609272"/>
    <lineage>
        <taxon>Bacteria</taxon>
        <taxon>Bacillati</taxon>
        <taxon>Actinomycetota</taxon>
        <taxon>Actinomycetes</taxon>
        <taxon>Kitasatosporales</taxon>
        <taxon>Streptomycetaceae</taxon>
        <taxon>Streptomyces</taxon>
    </lineage>
</organism>
<feature type="region of interest" description="Disordered" evidence="8">
    <location>
        <begin position="412"/>
        <end position="452"/>
    </location>
</feature>
<dbReference type="Gene3D" id="3.30.200.20">
    <property type="entry name" value="Phosphorylase Kinase, domain 1"/>
    <property type="match status" value="1"/>
</dbReference>
<dbReference type="Proteomes" id="UP000325849">
    <property type="component" value="Unassembled WGS sequence"/>
</dbReference>
<keyword evidence="4 7" id="KW-0547">Nucleotide-binding</keyword>
<feature type="compositionally biased region" description="Low complexity" evidence="8">
    <location>
        <begin position="431"/>
        <end position="443"/>
    </location>
</feature>
<dbReference type="PANTHER" id="PTHR43289:SF6">
    <property type="entry name" value="SERINE_THREONINE-PROTEIN KINASE NEKL-3"/>
    <property type="match status" value="1"/>
</dbReference>
<gene>
    <name evidence="10" type="ORF">FNH09_42000</name>
</gene>
<feature type="domain" description="Protein kinase" evidence="9">
    <location>
        <begin position="10"/>
        <end position="266"/>
    </location>
</feature>
<keyword evidence="11" id="KW-1185">Reference proteome</keyword>
<dbReference type="InterPro" id="IPR002372">
    <property type="entry name" value="PQQ_rpt_dom"/>
</dbReference>
<keyword evidence="5 10" id="KW-0418">Kinase</keyword>
<dbReference type="SUPFAM" id="SSF50998">
    <property type="entry name" value="Quinoprotein alcohol dehydrogenase-like"/>
    <property type="match status" value="2"/>
</dbReference>
<dbReference type="SUPFAM" id="SSF56112">
    <property type="entry name" value="Protein kinase-like (PK-like)"/>
    <property type="match status" value="1"/>
</dbReference>
<dbReference type="InterPro" id="IPR018391">
    <property type="entry name" value="PQQ_b-propeller_rpt"/>
</dbReference>
<name>A0A5N8VRH3_9ACTN</name>
<dbReference type="PROSITE" id="PS50011">
    <property type="entry name" value="PROTEIN_KINASE_DOM"/>
    <property type="match status" value="1"/>
</dbReference>
<protein>
    <recommendedName>
        <fullName evidence="1">non-specific serine/threonine protein kinase</fullName>
        <ecNumber evidence="1">2.7.11.1</ecNumber>
    </recommendedName>
</protein>